<evidence type="ECO:0000313" key="2">
    <source>
        <dbReference type="Proteomes" id="UP001326433"/>
    </source>
</evidence>
<dbReference type="EMBL" id="OR798392">
    <property type="protein sequence ID" value="WQZ01163.1"/>
    <property type="molecule type" value="Genomic_DNA"/>
</dbReference>
<evidence type="ECO:0000313" key="1">
    <source>
        <dbReference type="EMBL" id="WQZ01163.1"/>
    </source>
</evidence>
<protein>
    <submittedName>
        <fullName evidence="1">Uncharacterized protein</fullName>
    </submittedName>
</protein>
<proteinExistence type="predicted"/>
<keyword evidence="2" id="KW-1185">Reference proteome</keyword>
<accession>A0ABZ0ZXV0</accession>
<name>A0ABZ0ZXV0_9CAUD</name>
<organism evidence="1 2">
    <name type="scientific">Proteus phage Premi</name>
    <dbReference type="NCBI Taxonomy" id="3097470"/>
    <lineage>
        <taxon>Viruses</taxon>
        <taxon>Duplodnaviria</taxon>
        <taxon>Heunggongvirae</taxon>
        <taxon>Uroviricota</taxon>
        <taxon>Caudoviricetes</taxon>
        <taxon>Autographivirales</taxon>
        <taxon>Autosignataviridae</taxon>
        <taxon>Molineuxvirinae</taxon>
        <taxon>Acadevirus</taxon>
        <taxon>Acadevirus premi</taxon>
    </lineage>
</organism>
<sequence>MPTIEERINSTIECKDCYPPLFIGTIFLQTDDEKEVLYRIDSYYEDWLELKLLKKRKQILEEWPKCQDLTLNLEQQYQKITI</sequence>
<reference evidence="1 2" key="1">
    <citation type="submission" date="2024-01" db="EMBL/GenBank/DDBJ databases">
        <title>The Complete Genome Sequence of Proteus phage Premi.</title>
        <authorList>
            <person name="Valencia Toxqui G."/>
        </authorList>
    </citation>
    <scope>NUCLEOTIDE SEQUENCE [LARGE SCALE GENOMIC DNA]</scope>
</reference>
<dbReference type="Proteomes" id="UP001326433">
    <property type="component" value="Segment"/>
</dbReference>
<gene>
    <name evidence="1" type="ORF">CPT_Premi_023</name>
</gene>